<proteinExistence type="predicted"/>
<reference evidence="2" key="1">
    <citation type="journal article" date="2022" name="Mol. Ecol. Resour.">
        <title>The genomes of chicory, endive, great burdock and yacon provide insights into Asteraceae palaeo-polyploidization history and plant inulin production.</title>
        <authorList>
            <person name="Fan W."/>
            <person name="Wang S."/>
            <person name="Wang H."/>
            <person name="Wang A."/>
            <person name="Jiang F."/>
            <person name="Liu H."/>
            <person name="Zhao H."/>
            <person name="Xu D."/>
            <person name="Zhang Y."/>
        </authorList>
    </citation>
    <scope>NUCLEOTIDE SEQUENCE [LARGE SCALE GENOMIC DNA]</scope>
    <source>
        <strain evidence="2">cv. Punajuju</strain>
    </source>
</reference>
<sequence>MLNYARNNNVPLSIFITMSTLVLFLTKGLCFENEVNSKIWGRQLWDVGEDEDEYAYQTYNENFEKHLQEI</sequence>
<protein>
    <submittedName>
        <fullName evidence="1">Uncharacterized protein</fullName>
    </submittedName>
</protein>
<reference evidence="1 2" key="2">
    <citation type="journal article" date="2022" name="Mol. Ecol. Resour.">
        <title>The genomes of chicory, endive, great burdock and yacon provide insights into Asteraceae paleo-polyploidization history and plant inulin production.</title>
        <authorList>
            <person name="Fan W."/>
            <person name="Wang S."/>
            <person name="Wang H."/>
            <person name="Wang A."/>
            <person name="Jiang F."/>
            <person name="Liu H."/>
            <person name="Zhao H."/>
            <person name="Xu D."/>
            <person name="Zhang Y."/>
        </authorList>
    </citation>
    <scope>NUCLEOTIDE SEQUENCE [LARGE SCALE GENOMIC DNA]</scope>
    <source>
        <strain evidence="2">cv. Punajuju</strain>
        <tissue evidence="1">Leaves</tissue>
    </source>
</reference>
<name>A0ACB9H3L4_CICIN</name>
<keyword evidence="2" id="KW-1185">Reference proteome</keyword>
<dbReference type="EMBL" id="CM042009">
    <property type="protein sequence ID" value="KAI3789918.1"/>
    <property type="molecule type" value="Genomic_DNA"/>
</dbReference>
<comment type="caution">
    <text evidence="1">The sequence shown here is derived from an EMBL/GenBank/DDBJ whole genome shotgun (WGS) entry which is preliminary data.</text>
</comment>
<accession>A0ACB9H3L4</accession>
<dbReference type="Proteomes" id="UP001055811">
    <property type="component" value="Linkage Group LG01"/>
</dbReference>
<gene>
    <name evidence="1" type="ORF">L2E82_02725</name>
</gene>
<evidence type="ECO:0000313" key="1">
    <source>
        <dbReference type="EMBL" id="KAI3789918.1"/>
    </source>
</evidence>
<evidence type="ECO:0000313" key="2">
    <source>
        <dbReference type="Proteomes" id="UP001055811"/>
    </source>
</evidence>
<organism evidence="1 2">
    <name type="scientific">Cichorium intybus</name>
    <name type="common">Chicory</name>
    <dbReference type="NCBI Taxonomy" id="13427"/>
    <lineage>
        <taxon>Eukaryota</taxon>
        <taxon>Viridiplantae</taxon>
        <taxon>Streptophyta</taxon>
        <taxon>Embryophyta</taxon>
        <taxon>Tracheophyta</taxon>
        <taxon>Spermatophyta</taxon>
        <taxon>Magnoliopsida</taxon>
        <taxon>eudicotyledons</taxon>
        <taxon>Gunneridae</taxon>
        <taxon>Pentapetalae</taxon>
        <taxon>asterids</taxon>
        <taxon>campanulids</taxon>
        <taxon>Asterales</taxon>
        <taxon>Asteraceae</taxon>
        <taxon>Cichorioideae</taxon>
        <taxon>Cichorieae</taxon>
        <taxon>Cichoriinae</taxon>
        <taxon>Cichorium</taxon>
    </lineage>
</organism>